<feature type="region of interest" description="Interaction with substrate tRNA" evidence="10">
    <location>
        <begin position="49"/>
        <end position="52"/>
    </location>
</feature>
<evidence type="ECO:0000256" key="11">
    <source>
        <dbReference type="RuleBase" id="RU003783"/>
    </source>
</evidence>
<feature type="site" description="Interaction with substrate tRNA" evidence="10">
    <location>
        <position position="138"/>
    </location>
</feature>
<comment type="cofactor">
    <cofactor evidence="1 10">
        <name>Mg(2+)</name>
        <dbReference type="ChEBI" id="CHEBI:18420"/>
    </cofactor>
</comment>
<feature type="site" description="Interaction with substrate tRNA" evidence="10">
    <location>
        <position position="115"/>
    </location>
</feature>
<evidence type="ECO:0000256" key="4">
    <source>
        <dbReference type="ARBA" id="ARBA00022679"/>
    </source>
</evidence>
<evidence type="ECO:0000256" key="8">
    <source>
        <dbReference type="ARBA" id="ARBA00022842"/>
    </source>
</evidence>
<keyword evidence="4 10" id="KW-0808">Transferase</keyword>
<dbReference type="InterPro" id="IPR039657">
    <property type="entry name" value="Dimethylallyltransferase"/>
</dbReference>
<dbReference type="SUPFAM" id="SSF52540">
    <property type="entry name" value="P-loop containing nucleoside triphosphate hydrolases"/>
    <property type="match status" value="1"/>
</dbReference>
<evidence type="ECO:0000256" key="9">
    <source>
        <dbReference type="ARBA" id="ARBA00049563"/>
    </source>
</evidence>
<dbReference type="EMBL" id="MFKK01000007">
    <property type="protein sequence ID" value="OGG42100.1"/>
    <property type="molecule type" value="Genomic_DNA"/>
</dbReference>
<dbReference type="PANTHER" id="PTHR11088">
    <property type="entry name" value="TRNA DIMETHYLALLYLTRANSFERASE"/>
    <property type="match status" value="1"/>
</dbReference>
<evidence type="ECO:0000256" key="13">
    <source>
        <dbReference type="RuleBase" id="RU003785"/>
    </source>
</evidence>
<keyword evidence="5 10" id="KW-0819">tRNA processing</keyword>
<evidence type="ECO:0000313" key="14">
    <source>
        <dbReference type="EMBL" id="OGG42100.1"/>
    </source>
</evidence>
<dbReference type="GO" id="GO:0005524">
    <property type="term" value="F:ATP binding"/>
    <property type="evidence" value="ECO:0007669"/>
    <property type="project" value="UniProtKB-UniRule"/>
</dbReference>
<keyword evidence="8 10" id="KW-0460">Magnesium</keyword>
<dbReference type="GO" id="GO:0052381">
    <property type="term" value="F:tRNA dimethylallyltransferase activity"/>
    <property type="evidence" value="ECO:0007669"/>
    <property type="project" value="UniProtKB-UniRule"/>
</dbReference>
<evidence type="ECO:0000256" key="2">
    <source>
        <dbReference type="ARBA" id="ARBA00003213"/>
    </source>
</evidence>
<gene>
    <name evidence="10" type="primary">miaA</name>
    <name evidence="14" type="ORF">A3A21_03640</name>
</gene>
<keyword evidence="7 10" id="KW-0067">ATP-binding</keyword>
<dbReference type="GO" id="GO:0006400">
    <property type="term" value="P:tRNA modification"/>
    <property type="evidence" value="ECO:0007669"/>
    <property type="project" value="TreeGrafter"/>
</dbReference>
<proteinExistence type="inferred from homology"/>
<dbReference type="Gene3D" id="1.10.20.140">
    <property type="match status" value="1"/>
</dbReference>
<dbReference type="HAMAP" id="MF_00185">
    <property type="entry name" value="IPP_trans"/>
    <property type="match status" value="1"/>
</dbReference>
<dbReference type="Proteomes" id="UP000176996">
    <property type="component" value="Unassembled WGS sequence"/>
</dbReference>
<sequence length="334" mass="37665">MISTKNSLGASNGVKKNKIVVVLGPTASGKSELAIRLAKCFSGEIVSADSRQVYRGMTIGTAKSSKKDLGMIRHHLVDIKNPNQNYTISQYKKDSLRAICGIIKKGKLPILAGGTGLYIDVLTKNLEIPNVQPNAKLRKKLEEELARDGLKALYEKLVTLDPEAAYIVDHHNPRRVIRALEIVLQTNKPLSAQRKKGEEPFDSLFIGISLPSLELKERIFRRVDMMIQDGLVEEVEALVKKYGPNQTAFDAIGYREIIRYSQDATSLDTAIQIIKRNTWHYAKRQMTWFKRDANTNWVSDYAEAEKLVREFLRPPSHSFLLECSADNKPKCLKL</sequence>
<evidence type="ECO:0000256" key="10">
    <source>
        <dbReference type="HAMAP-Rule" id="MF_00185"/>
    </source>
</evidence>
<dbReference type="Pfam" id="PF01715">
    <property type="entry name" value="IPPT"/>
    <property type="match status" value="1"/>
</dbReference>
<protein>
    <recommendedName>
        <fullName evidence="10">tRNA dimethylallyltransferase</fullName>
        <ecNumber evidence="10">2.5.1.75</ecNumber>
    </recommendedName>
    <alternativeName>
        <fullName evidence="10">Dimethylallyl diphosphate:tRNA dimethylallyltransferase</fullName>
        <shortName evidence="10">DMAPP:tRNA dimethylallyltransferase</shortName>
        <shortName evidence="10">DMATase</shortName>
    </alternativeName>
    <alternativeName>
        <fullName evidence="10">Isopentenyl-diphosphate:tRNA isopentenyltransferase</fullName>
        <shortName evidence="10">IPP transferase</shortName>
        <shortName evidence="10">IPPT</shortName>
        <shortName evidence="10">IPTase</shortName>
    </alternativeName>
</protein>
<feature type="binding site" evidence="10">
    <location>
        <begin position="26"/>
        <end position="31"/>
    </location>
    <ligand>
        <name>substrate</name>
    </ligand>
</feature>
<dbReference type="AlphaFoldDB" id="A0A1F6BYW7"/>
<keyword evidence="6 10" id="KW-0547">Nucleotide-binding</keyword>
<comment type="caution">
    <text evidence="14">The sequence shown here is derived from an EMBL/GenBank/DDBJ whole genome shotgun (WGS) entry which is preliminary data.</text>
</comment>
<evidence type="ECO:0000256" key="3">
    <source>
        <dbReference type="ARBA" id="ARBA00005842"/>
    </source>
</evidence>
<dbReference type="InterPro" id="IPR027417">
    <property type="entry name" value="P-loop_NTPase"/>
</dbReference>
<name>A0A1F6BYW7_9BACT</name>
<evidence type="ECO:0000256" key="6">
    <source>
        <dbReference type="ARBA" id="ARBA00022741"/>
    </source>
</evidence>
<evidence type="ECO:0000256" key="5">
    <source>
        <dbReference type="ARBA" id="ARBA00022694"/>
    </source>
</evidence>
<comment type="subunit">
    <text evidence="10">Monomer.</text>
</comment>
<comment type="similarity">
    <text evidence="3 10 13">Belongs to the IPP transferase family.</text>
</comment>
<comment type="function">
    <text evidence="2 10 12">Catalyzes the transfer of a dimethylallyl group onto the adenine at position 37 in tRNAs that read codons beginning with uridine, leading to the formation of N6-(dimethylallyl)adenosine (i(6)A).</text>
</comment>
<comment type="caution">
    <text evidence="10">Lacks conserved residue(s) required for the propagation of feature annotation.</text>
</comment>
<dbReference type="NCBIfam" id="TIGR00174">
    <property type="entry name" value="miaA"/>
    <property type="match status" value="1"/>
</dbReference>
<dbReference type="PANTHER" id="PTHR11088:SF60">
    <property type="entry name" value="TRNA DIMETHYLALLYLTRANSFERASE"/>
    <property type="match status" value="1"/>
</dbReference>
<reference evidence="14 15" key="1">
    <citation type="journal article" date="2016" name="Nat. Commun.">
        <title>Thousands of microbial genomes shed light on interconnected biogeochemical processes in an aquifer system.</title>
        <authorList>
            <person name="Anantharaman K."/>
            <person name="Brown C.T."/>
            <person name="Hug L.A."/>
            <person name="Sharon I."/>
            <person name="Castelle C.J."/>
            <person name="Probst A.J."/>
            <person name="Thomas B.C."/>
            <person name="Singh A."/>
            <person name="Wilkins M.J."/>
            <person name="Karaoz U."/>
            <person name="Brodie E.L."/>
            <person name="Williams K.H."/>
            <person name="Hubbard S.S."/>
            <person name="Banfield J.F."/>
        </authorList>
    </citation>
    <scope>NUCLEOTIDE SEQUENCE [LARGE SCALE GENOMIC DNA]</scope>
</reference>
<dbReference type="STRING" id="1798471.A3A21_03640"/>
<evidence type="ECO:0000256" key="1">
    <source>
        <dbReference type="ARBA" id="ARBA00001946"/>
    </source>
</evidence>
<evidence type="ECO:0000256" key="12">
    <source>
        <dbReference type="RuleBase" id="RU003784"/>
    </source>
</evidence>
<organism evidence="14 15">
    <name type="scientific">Candidatus Jorgensenbacteria bacterium RIFCSPLOWO2_01_FULL_45_25b</name>
    <dbReference type="NCBI Taxonomy" id="1798471"/>
    <lineage>
        <taxon>Bacteria</taxon>
        <taxon>Candidatus Joergenseniibacteriota</taxon>
    </lineage>
</organism>
<accession>A0A1F6BYW7</accession>
<evidence type="ECO:0000256" key="7">
    <source>
        <dbReference type="ARBA" id="ARBA00022840"/>
    </source>
</evidence>
<feature type="binding site" evidence="10">
    <location>
        <begin position="24"/>
        <end position="31"/>
    </location>
    <ligand>
        <name>ATP</name>
        <dbReference type="ChEBI" id="CHEBI:30616"/>
    </ligand>
</feature>
<comment type="catalytic activity">
    <reaction evidence="9 10 11">
        <text>adenosine(37) in tRNA + dimethylallyl diphosphate = N(6)-dimethylallyladenosine(37) in tRNA + diphosphate</text>
        <dbReference type="Rhea" id="RHEA:26482"/>
        <dbReference type="Rhea" id="RHEA-COMP:10162"/>
        <dbReference type="Rhea" id="RHEA-COMP:10375"/>
        <dbReference type="ChEBI" id="CHEBI:33019"/>
        <dbReference type="ChEBI" id="CHEBI:57623"/>
        <dbReference type="ChEBI" id="CHEBI:74411"/>
        <dbReference type="ChEBI" id="CHEBI:74415"/>
        <dbReference type="EC" id="2.5.1.75"/>
    </reaction>
</comment>
<dbReference type="Gene3D" id="3.40.50.300">
    <property type="entry name" value="P-loop containing nucleotide triphosphate hydrolases"/>
    <property type="match status" value="1"/>
</dbReference>
<dbReference type="InterPro" id="IPR018022">
    <property type="entry name" value="IPT"/>
</dbReference>
<dbReference type="EC" id="2.5.1.75" evidence="10"/>
<evidence type="ECO:0000313" key="15">
    <source>
        <dbReference type="Proteomes" id="UP000176996"/>
    </source>
</evidence>